<evidence type="ECO:0000259" key="6">
    <source>
        <dbReference type="PROSITE" id="PS51720"/>
    </source>
</evidence>
<dbReference type="AlphaFoldDB" id="A0A8C3X5S2"/>
<comment type="similarity">
    <text evidence="1">Belongs to the TRAFAC class TrmE-Era-EngA-EngB-Septin-like GTPase superfamily. AIG1/Toc34/Toc159-like paraseptin GTPase family. IAN subfamily.</text>
</comment>
<dbReference type="GeneTree" id="ENSGT00940000159317"/>
<evidence type="ECO:0000313" key="7">
    <source>
        <dbReference type="Ensembl" id="ENSCWAP00000023775.1"/>
    </source>
</evidence>
<dbReference type="PROSITE" id="PS51720">
    <property type="entry name" value="G_AIG1"/>
    <property type="match status" value="1"/>
</dbReference>
<dbReference type="GO" id="GO:0005829">
    <property type="term" value="C:cytosol"/>
    <property type="evidence" value="ECO:0007669"/>
    <property type="project" value="Ensembl"/>
</dbReference>
<reference evidence="7" key="2">
    <citation type="submission" date="2025-09" db="UniProtKB">
        <authorList>
            <consortium name="Ensembl"/>
        </authorList>
    </citation>
    <scope>IDENTIFICATION</scope>
</reference>
<dbReference type="SUPFAM" id="SSF52540">
    <property type="entry name" value="P-loop containing nucleoside triphosphate hydrolases"/>
    <property type="match status" value="1"/>
</dbReference>
<dbReference type="InterPro" id="IPR045058">
    <property type="entry name" value="GIMA/IAN/Toc"/>
</dbReference>
<evidence type="ECO:0000256" key="1">
    <source>
        <dbReference type="ARBA" id="ARBA00008535"/>
    </source>
</evidence>
<evidence type="ECO:0000256" key="5">
    <source>
        <dbReference type="SAM" id="MobiDB-lite"/>
    </source>
</evidence>
<evidence type="ECO:0000256" key="2">
    <source>
        <dbReference type="ARBA" id="ARBA00022741"/>
    </source>
</evidence>
<dbReference type="PANTHER" id="PTHR10903:SF182">
    <property type="entry name" value="GTPASE IMAP FAMILY MEMBER 4"/>
    <property type="match status" value="1"/>
</dbReference>
<dbReference type="GO" id="GO:0005525">
    <property type="term" value="F:GTP binding"/>
    <property type="evidence" value="ECO:0007669"/>
    <property type="project" value="UniProtKB-KW"/>
</dbReference>
<dbReference type="InterPro" id="IPR006703">
    <property type="entry name" value="G_AIG1"/>
</dbReference>
<dbReference type="Gene3D" id="3.40.50.300">
    <property type="entry name" value="P-loop containing nucleotide triphosphate hydrolases"/>
    <property type="match status" value="1"/>
</dbReference>
<gene>
    <name evidence="7" type="primary">GIMAP4</name>
</gene>
<dbReference type="Pfam" id="PF04548">
    <property type="entry name" value="AIG1"/>
    <property type="match status" value="1"/>
</dbReference>
<feature type="coiled-coil region" evidence="4">
    <location>
        <begin position="217"/>
        <end position="294"/>
    </location>
</feature>
<dbReference type="CDD" id="cd01852">
    <property type="entry name" value="AIG1"/>
    <property type="match status" value="1"/>
</dbReference>
<feature type="domain" description="AIG1-type G" evidence="6">
    <location>
        <begin position="22"/>
        <end position="224"/>
    </location>
</feature>
<keyword evidence="4" id="KW-0175">Coiled coil</keyword>
<protein>
    <submittedName>
        <fullName evidence="7">GTPase, IMAP family member 4</fullName>
    </submittedName>
</protein>
<feature type="region of interest" description="Disordered" evidence="5">
    <location>
        <begin position="1"/>
        <end position="21"/>
    </location>
</feature>
<sequence>MAARYPGEPSTDHGLRSQSPRDSQLRLVLVGKTGAGKSATGNSILGEKVFHAGIAAKSITKLCKVGKSTWKDKEVVVVDTPGIFDTEARDEDTCKEICRCMILTSPGPHALLLVIPLGRYTPEERKASHKILEMFGERAMQHMILLFTRKDDLEDTDFHDYLQEASEDIKELIRMFGNRYCAFNNRATGEEWQRQRDQLLTLVERMLAECGGSYYTNDMYKRTEEEIQKQIQEIVENYRVKRERECAKIKQRYEQKVKRLQDELEWKHQRMQMEREVEERRAFYAQQQENARDEIDLNKILEIIFKIVGIASTLFSLFRD</sequence>
<accession>A0A8C3X5S2</accession>
<dbReference type="Ensembl" id="ENSCWAT00000025758.1">
    <property type="protein sequence ID" value="ENSCWAP00000023775.1"/>
    <property type="gene ID" value="ENSCWAG00000018103.1"/>
</dbReference>
<dbReference type="InterPro" id="IPR027417">
    <property type="entry name" value="P-loop_NTPase"/>
</dbReference>
<dbReference type="PANTHER" id="PTHR10903">
    <property type="entry name" value="GTPASE, IMAP FAMILY MEMBER-RELATED"/>
    <property type="match status" value="1"/>
</dbReference>
<organism evidence="7 8">
    <name type="scientific">Catagonus wagneri</name>
    <name type="common">Chacoan peccary</name>
    <dbReference type="NCBI Taxonomy" id="51154"/>
    <lineage>
        <taxon>Eukaryota</taxon>
        <taxon>Metazoa</taxon>
        <taxon>Chordata</taxon>
        <taxon>Craniata</taxon>
        <taxon>Vertebrata</taxon>
        <taxon>Euteleostomi</taxon>
        <taxon>Mammalia</taxon>
        <taxon>Eutheria</taxon>
        <taxon>Laurasiatheria</taxon>
        <taxon>Artiodactyla</taxon>
        <taxon>Suina</taxon>
        <taxon>Tayassuidae</taxon>
        <taxon>Catagonus</taxon>
    </lineage>
</organism>
<evidence type="ECO:0000256" key="3">
    <source>
        <dbReference type="ARBA" id="ARBA00023134"/>
    </source>
</evidence>
<evidence type="ECO:0000313" key="8">
    <source>
        <dbReference type="Proteomes" id="UP000694540"/>
    </source>
</evidence>
<keyword evidence="3" id="KW-0342">GTP-binding</keyword>
<name>A0A8C3X5S2_9CETA</name>
<evidence type="ECO:0000256" key="4">
    <source>
        <dbReference type="SAM" id="Coils"/>
    </source>
</evidence>
<proteinExistence type="inferred from homology"/>
<reference evidence="7" key="1">
    <citation type="submission" date="2025-08" db="UniProtKB">
        <authorList>
            <consortium name="Ensembl"/>
        </authorList>
    </citation>
    <scope>IDENTIFICATION</scope>
</reference>
<keyword evidence="2" id="KW-0547">Nucleotide-binding</keyword>
<dbReference type="FunFam" id="3.40.50.300:FF:000366">
    <property type="entry name" value="GTPase, IMAP family member 2"/>
    <property type="match status" value="1"/>
</dbReference>
<keyword evidence="8" id="KW-1185">Reference proteome</keyword>
<dbReference type="Proteomes" id="UP000694540">
    <property type="component" value="Unplaced"/>
</dbReference>